<feature type="region of interest" description="Disordered" evidence="1">
    <location>
        <begin position="27"/>
        <end position="80"/>
    </location>
</feature>
<protein>
    <submittedName>
        <fullName evidence="2">Uncharacterized protein</fullName>
    </submittedName>
</protein>
<comment type="caution">
    <text evidence="2">The sequence shown here is derived from an EMBL/GenBank/DDBJ whole genome shotgun (WGS) entry which is preliminary data.</text>
</comment>
<dbReference type="Proteomes" id="UP001362999">
    <property type="component" value="Unassembled WGS sequence"/>
</dbReference>
<feature type="non-terminal residue" evidence="2">
    <location>
        <position position="1"/>
    </location>
</feature>
<evidence type="ECO:0000256" key="1">
    <source>
        <dbReference type="SAM" id="MobiDB-lite"/>
    </source>
</evidence>
<dbReference type="EMBL" id="JAWWNJ010000069">
    <property type="protein sequence ID" value="KAK7008078.1"/>
    <property type="molecule type" value="Genomic_DNA"/>
</dbReference>
<sequence length="231" mass="26626">VLISFLTPTTVLLMGRSAKHLTLLERASASRESTSKYSTSPHGRANRTASKQQSRRRRAAKPSLSLPNLLPGIPPPTERMLDLRDQSLPLDSPLFAQALRSADALDESDLGRWKAEPPFEEDEDLMDPHSDGYLRFTKSLSEVLHGVRVREQRLRDTSLQEEVARKGLQTVVCSIQAEVRELLRCWDRVDELIRAQFYHPFHQSREFAMLEHYLQWLARSICHFCYLEFLQ</sequence>
<evidence type="ECO:0000313" key="3">
    <source>
        <dbReference type="Proteomes" id="UP001362999"/>
    </source>
</evidence>
<name>A0AAW0AFI2_9AGAR</name>
<organism evidence="2 3">
    <name type="scientific">Favolaschia claudopus</name>
    <dbReference type="NCBI Taxonomy" id="2862362"/>
    <lineage>
        <taxon>Eukaryota</taxon>
        <taxon>Fungi</taxon>
        <taxon>Dikarya</taxon>
        <taxon>Basidiomycota</taxon>
        <taxon>Agaricomycotina</taxon>
        <taxon>Agaricomycetes</taxon>
        <taxon>Agaricomycetidae</taxon>
        <taxon>Agaricales</taxon>
        <taxon>Marasmiineae</taxon>
        <taxon>Mycenaceae</taxon>
        <taxon>Favolaschia</taxon>
    </lineage>
</organism>
<accession>A0AAW0AFI2</accession>
<proteinExistence type="predicted"/>
<feature type="compositionally biased region" description="Polar residues" evidence="1">
    <location>
        <begin position="30"/>
        <end position="41"/>
    </location>
</feature>
<keyword evidence="3" id="KW-1185">Reference proteome</keyword>
<dbReference type="AlphaFoldDB" id="A0AAW0AFI2"/>
<gene>
    <name evidence="2" type="ORF">R3P38DRAFT_2552789</name>
</gene>
<reference evidence="2 3" key="1">
    <citation type="journal article" date="2024" name="J Genomics">
        <title>Draft genome sequencing and assembly of Favolaschia claudopus CIRM-BRFM 2984 isolated from oak limbs.</title>
        <authorList>
            <person name="Navarro D."/>
            <person name="Drula E."/>
            <person name="Chaduli D."/>
            <person name="Cazenave R."/>
            <person name="Ahrendt S."/>
            <person name="Wang J."/>
            <person name="Lipzen A."/>
            <person name="Daum C."/>
            <person name="Barry K."/>
            <person name="Grigoriev I.V."/>
            <person name="Favel A."/>
            <person name="Rosso M.N."/>
            <person name="Martin F."/>
        </authorList>
    </citation>
    <scope>NUCLEOTIDE SEQUENCE [LARGE SCALE GENOMIC DNA]</scope>
    <source>
        <strain evidence="2 3">CIRM-BRFM 2984</strain>
    </source>
</reference>
<evidence type="ECO:0000313" key="2">
    <source>
        <dbReference type="EMBL" id="KAK7008078.1"/>
    </source>
</evidence>